<dbReference type="Proteomes" id="UP001168537">
    <property type="component" value="Unassembled WGS sequence"/>
</dbReference>
<organism evidence="3 4">
    <name type="scientific">Nocardioides abyssi</name>
    <dbReference type="NCBI Taxonomy" id="3058370"/>
    <lineage>
        <taxon>Bacteria</taxon>
        <taxon>Bacillati</taxon>
        <taxon>Actinomycetota</taxon>
        <taxon>Actinomycetes</taxon>
        <taxon>Propionibacteriales</taxon>
        <taxon>Nocardioidaceae</taxon>
        <taxon>Nocardioides</taxon>
    </lineage>
</organism>
<proteinExistence type="predicted"/>
<feature type="domain" description="Alpha/beta hydrolase fold-3" evidence="2">
    <location>
        <begin position="99"/>
        <end position="305"/>
    </location>
</feature>
<keyword evidence="4" id="KW-1185">Reference proteome</keyword>
<gene>
    <name evidence="3" type="ORF">QWY29_14585</name>
</gene>
<dbReference type="PANTHER" id="PTHR48081">
    <property type="entry name" value="AB HYDROLASE SUPERFAMILY PROTEIN C4A8.06C"/>
    <property type="match status" value="1"/>
</dbReference>
<dbReference type="Pfam" id="PF07859">
    <property type="entry name" value="Abhydrolase_3"/>
    <property type="match status" value="1"/>
</dbReference>
<dbReference type="EMBL" id="JAUHJR010000006">
    <property type="protein sequence ID" value="MDN4162591.1"/>
    <property type="molecule type" value="Genomic_DNA"/>
</dbReference>
<name>A0ABT8EXJ4_9ACTN</name>
<evidence type="ECO:0000313" key="3">
    <source>
        <dbReference type="EMBL" id="MDN4162591.1"/>
    </source>
</evidence>
<protein>
    <submittedName>
        <fullName evidence="3">Alpha/beta hydrolase</fullName>
    </submittedName>
</protein>
<dbReference type="InterPro" id="IPR029058">
    <property type="entry name" value="AB_hydrolase_fold"/>
</dbReference>
<dbReference type="RefSeq" id="WP_300961753.1">
    <property type="nucleotide sequence ID" value="NZ_JAUHJR010000006.1"/>
</dbReference>
<sequence length="338" mass="35238">MTSRLRLLPLAPITLGAAAGGAVLARARAVREVPRTMRIAALWAPLAISNPAVLALARRVYGVATAPVDGVEVTVRGLPGGAAVRVHEPVGRTRPSGALLWVHGGGTVMGSAAQDDLLCSELARDVGVVVVSVDYRLAPENPFPTPLDDCAAALAWLRASADELGVDPERIAVGGASAGGLLAAALAQRTADEGEPVAFQLLVYPMLDDRTNLRADHGGRGRFLWTPASNRFGWTSYLGHELADDGEDRPYAVPARRTDLAGLPPAWIGVGDLDLFHDEDLEYAARLRAAGVACDVHVEPGMYHAADAFLGDAAPGTARFRAAARAALRAAIGQPAPA</sequence>
<reference evidence="3" key="1">
    <citation type="submission" date="2023-06" db="EMBL/GenBank/DDBJ databases">
        <title>Draft genome sequence of Nocardioides sp. SOB72.</title>
        <authorList>
            <person name="Zhang G."/>
        </authorList>
    </citation>
    <scope>NUCLEOTIDE SEQUENCE</scope>
    <source>
        <strain evidence="3">SOB72</strain>
    </source>
</reference>
<dbReference type="InterPro" id="IPR050300">
    <property type="entry name" value="GDXG_lipolytic_enzyme"/>
</dbReference>
<keyword evidence="1 3" id="KW-0378">Hydrolase</keyword>
<evidence type="ECO:0000259" key="2">
    <source>
        <dbReference type="Pfam" id="PF07859"/>
    </source>
</evidence>
<dbReference type="PANTHER" id="PTHR48081:SF8">
    <property type="entry name" value="ALPHA_BETA HYDROLASE FOLD-3 DOMAIN-CONTAINING PROTEIN-RELATED"/>
    <property type="match status" value="1"/>
</dbReference>
<evidence type="ECO:0000313" key="4">
    <source>
        <dbReference type="Proteomes" id="UP001168537"/>
    </source>
</evidence>
<dbReference type="InterPro" id="IPR013094">
    <property type="entry name" value="AB_hydrolase_3"/>
</dbReference>
<evidence type="ECO:0000256" key="1">
    <source>
        <dbReference type="ARBA" id="ARBA00022801"/>
    </source>
</evidence>
<accession>A0ABT8EXJ4</accession>
<comment type="caution">
    <text evidence="3">The sequence shown here is derived from an EMBL/GenBank/DDBJ whole genome shotgun (WGS) entry which is preliminary data.</text>
</comment>
<dbReference type="Gene3D" id="3.40.50.1820">
    <property type="entry name" value="alpha/beta hydrolase"/>
    <property type="match status" value="1"/>
</dbReference>
<dbReference type="SUPFAM" id="SSF53474">
    <property type="entry name" value="alpha/beta-Hydrolases"/>
    <property type="match status" value="1"/>
</dbReference>
<dbReference type="GO" id="GO:0016787">
    <property type="term" value="F:hydrolase activity"/>
    <property type="evidence" value="ECO:0007669"/>
    <property type="project" value="UniProtKB-KW"/>
</dbReference>